<dbReference type="EMBL" id="JADQTO010000020">
    <property type="protein sequence ID" value="MBG0566374.1"/>
    <property type="molecule type" value="Genomic_DNA"/>
</dbReference>
<feature type="binding site" evidence="9">
    <location>
        <position position="135"/>
    </location>
    <ligand>
        <name>1-deoxy-D-xylulose 5-phosphate</name>
        <dbReference type="ChEBI" id="CHEBI:57792"/>
    </ligand>
</feature>
<feature type="binding site" evidence="9">
    <location>
        <position position="207"/>
    </location>
    <ligand>
        <name>1-deoxy-D-xylulose 5-phosphate</name>
        <dbReference type="ChEBI" id="CHEBI:57792"/>
    </ligand>
</feature>
<evidence type="ECO:0000256" key="8">
    <source>
        <dbReference type="ARBA" id="ARBA00048543"/>
    </source>
</evidence>
<feature type="binding site" evidence="9">
    <location>
        <position position="160"/>
    </location>
    <ligand>
        <name>1-deoxy-D-xylulose 5-phosphate</name>
        <dbReference type="ChEBI" id="CHEBI:57792"/>
    </ligand>
</feature>
<keyword evidence="9" id="KW-0460">Magnesium</keyword>
<dbReference type="Pfam" id="PF02670">
    <property type="entry name" value="DXP_reductoisom"/>
    <property type="match status" value="1"/>
</dbReference>
<keyword evidence="5 9" id="KW-0560">Oxidoreductase</keyword>
<dbReference type="FunFam" id="3.40.50.720:FF:000045">
    <property type="entry name" value="1-deoxy-D-xylulose 5-phosphate reductoisomerase"/>
    <property type="match status" value="1"/>
</dbReference>
<dbReference type="Gene3D" id="1.10.1740.10">
    <property type="match status" value="1"/>
</dbReference>
<name>A0A931CCZ4_9ACTN</name>
<evidence type="ECO:0000256" key="1">
    <source>
        <dbReference type="ARBA" id="ARBA00005094"/>
    </source>
</evidence>
<evidence type="ECO:0000259" key="11">
    <source>
        <dbReference type="Pfam" id="PF08436"/>
    </source>
</evidence>
<dbReference type="AlphaFoldDB" id="A0A931CCZ4"/>
<dbReference type="HAMAP" id="MF_00183">
    <property type="entry name" value="DXP_reductoisom"/>
    <property type="match status" value="1"/>
</dbReference>
<comment type="similarity">
    <text evidence="2 9">Belongs to the DXR family.</text>
</comment>
<dbReference type="InterPro" id="IPR036291">
    <property type="entry name" value="NAD(P)-bd_dom_sf"/>
</dbReference>
<keyword evidence="4 9" id="KW-0521">NADP</keyword>
<feature type="binding site" evidence="9">
    <location>
        <position position="160"/>
    </location>
    <ligand>
        <name>Mn(2+)</name>
        <dbReference type="ChEBI" id="CHEBI:29035"/>
    </ligand>
</feature>
<dbReference type="EC" id="1.1.1.267" evidence="9"/>
<reference evidence="13" key="1">
    <citation type="submission" date="2020-11" db="EMBL/GenBank/DDBJ databases">
        <title>Isolation and identification of active actinomycetes.</title>
        <authorList>
            <person name="Sun X."/>
        </authorList>
    </citation>
    <scope>NUCLEOTIDE SEQUENCE</scope>
    <source>
        <strain evidence="13">NEAU-A11</strain>
    </source>
</reference>
<dbReference type="GO" id="GO:0030604">
    <property type="term" value="F:1-deoxy-D-xylulose-5-phosphate reductoisomerase activity"/>
    <property type="evidence" value="ECO:0007669"/>
    <property type="project" value="UniProtKB-UniRule"/>
</dbReference>
<feature type="binding site" evidence="9">
    <location>
        <position position="213"/>
    </location>
    <ligand>
        <name>NADPH</name>
        <dbReference type="ChEBI" id="CHEBI:57783"/>
    </ligand>
</feature>
<sequence>MRRVVLLGSTGSVGTQAVDVVRRHRDRFRVHGLAAGGSRLSLLAEHVLDLSPDVVAVADRDAEPSFRSAIRAEAERRGLKPADHPHPAVLTGPEGVEELAAGGVDVVLNAIDGALGLASTLAAVRTGNLVALANKESLIVGGDLIRRIAQPGQLIPVDSEHAAIAQCLRSGARGEVHRLVLTATGGPFRGRARTELAAVTPAQALAHPTWSMGPVISINSATLVNKGLEVIEAHLLFDVPFDDIVVMLHPTSEIHSMVEFSDGAVIAQASPPDMRLAIAFGLAFPARLPGVARAFDWTKSYDWRLDPLDDVAFPAVDLARHVGRTGDGAPAVYNAANEICVQRFLAERLPFLDIVDTVARVVGEYQPSTIRDLADLDAVDTWARARATEITDRRTP</sequence>
<dbReference type="InterPro" id="IPR036169">
    <property type="entry name" value="DXPR_C_sf"/>
</dbReference>
<evidence type="ECO:0000256" key="9">
    <source>
        <dbReference type="HAMAP-Rule" id="MF_00183"/>
    </source>
</evidence>
<keyword evidence="7 9" id="KW-0414">Isoprene biosynthesis</keyword>
<evidence type="ECO:0000259" key="10">
    <source>
        <dbReference type="Pfam" id="PF02670"/>
    </source>
</evidence>
<feature type="domain" description="1-deoxy-D-xylulose 5-phosphate reductoisomerase C-terminal" evidence="11">
    <location>
        <begin position="154"/>
        <end position="237"/>
    </location>
</feature>
<dbReference type="GO" id="GO:0070402">
    <property type="term" value="F:NADPH binding"/>
    <property type="evidence" value="ECO:0007669"/>
    <property type="project" value="InterPro"/>
</dbReference>
<dbReference type="Proteomes" id="UP000598146">
    <property type="component" value="Unassembled WGS sequence"/>
</dbReference>
<evidence type="ECO:0000256" key="6">
    <source>
        <dbReference type="ARBA" id="ARBA00023211"/>
    </source>
</evidence>
<evidence type="ECO:0000259" key="12">
    <source>
        <dbReference type="Pfam" id="PF13288"/>
    </source>
</evidence>
<dbReference type="SUPFAM" id="SSF55347">
    <property type="entry name" value="Glyceraldehyde-3-phosphate dehydrogenase-like, C-terminal domain"/>
    <property type="match status" value="1"/>
</dbReference>
<proteinExistence type="inferred from homology"/>
<feature type="domain" description="DXP reductoisomerase C-terminal" evidence="12">
    <location>
        <begin position="270"/>
        <end position="385"/>
    </location>
</feature>
<protein>
    <recommendedName>
        <fullName evidence="9">1-deoxy-D-xylulose 5-phosphate reductoisomerase</fullName>
        <shortName evidence="9">DXP reductoisomerase</shortName>
        <ecNumber evidence="9">1.1.1.267</ecNumber>
    </recommendedName>
    <alternativeName>
        <fullName evidence="9">1-deoxyxylulose-5-phosphate reductoisomerase</fullName>
    </alternativeName>
    <alternativeName>
        <fullName evidence="9">2-C-methyl-D-erythritol 4-phosphate synthase</fullName>
    </alternativeName>
</protein>
<dbReference type="SUPFAM" id="SSF51735">
    <property type="entry name" value="NAD(P)-binding Rossmann-fold domains"/>
    <property type="match status" value="1"/>
</dbReference>
<comment type="cofactor">
    <cofactor evidence="9">
        <name>Mg(2+)</name>
        <dbReference type="ChEBI" id="CHEBI:18420"/>
    </cofactor>
    <cofactor evidence="9">
        <name>Mn(2+)</name>
        <dbReference type="ChEBI" id="CHEBI:29035"/>
    </cofactor>
</comment>
<dbReference type="InterPro" id="IPR026877">
    <property type="entry name" value="DXPR_C"/>
</dbReference>
<evidence type="ECO:0000256" key="3">
    <source>
        <dbReference type="ARBA" id="ARBA00022723"/>
    </source>
</evidence>
<dbReference type="NCBIfam" id="TIGR00243">
    <property type="entry name" value="Dxr"/>
    <property type="match status" value="1"/>
</dbReference>
<feature type="binding site" evidence="9">
    <location>
        <position position="158"/>
    </location>
    <ligand>
        <name>Mn(2+)</name>
        <dbReference type="ChEBI" id="CHEBI:29035"/>
    </ligand>
</feature>
<evidence type="ECO:0000313" key="13">
    <source>
        <dbReference type="EMBL" id="MBG0566374.1"/>
    </source>
</evidence>
<comment type="pathway">
    <text evidence="1 9">Isoprenoid biosynthesis; isopentenyl diphosphate biosynthesis via DXP pathway; isopentenyl diphosphate from 1-deoxy-D-xylulose 5-phosphate: step 1/6.</text>
</comment>
<feature type="binding site" evidence="9">
    <location>
        <position position="229"/>
    </location>
    <ligand>
        <name>Mn(2+)</name>
        <dbReference type="ChEBI" id="CHEBI:29035"/>
    </ligand>
</feature>
<comment type="caution">
    <text evidence="13">The sequence shown here is derived from an EMBL/GenBank/DDBJ whole genome shotgun (WGS) entry which is preliminary data.</text>
</comment>
<evidence type="ECO:0000256" key="7">
    <source>
        <dbReference type="ARBA" id="ARBA00023229"/>
    </source>
</evidence>
<feature type="binding site" evidence="9">
    <location>
        <position position="136"/>
    </location>
    <ligand>
        <name>NADPH</name>
        <dbReference type="ChEBI" id="CHEBI:57783"/>
    </ligand>
</feature>
<keyword evidence="14" id="KW-1185">Reference proteome</keyword>
<comment type="function">
    <text evidence="9">Catalyzes the NADPH-dependent rearrangement and reduction of 1-deoxy-D-xylulose-5-phosphate (DXP) to 2-C-methyl-D-erythritol 4-phosphate (MEP).</text>
</comment>
<dbReference type="Gene3D" id="3.40.50.720">
    <property type="entry name" value="NAD(P)-binding Rossmann-like Domain"/>
    <property type="match status" value="1"/>
</dbReference>
<dbReference type="InterPro" id="IPR003821">
    <property type="entry name" value="DXP_reductoisomerase"/>
</dbReference>
<feature type="binding site" evidence="9">
    <location>
        <position position="226"/>
    </location>
    <ligand>
        <name>1-deoxy-D-xylulose 5-phosphate</name>
        <dbReference type="ChEBI" id="CHEBI:57792"/>
    </ligand>
</feature>
<dbReference type="RefSeq" id="WP_196418154.1">
    <property type="nucleotide sequence ID" value="NZ_JADQTO010000020.1"/>
</dbReference>
<dbReference type="InterPro" id="IPR013512">
    <property type="entry name" value="DXP_reductoisomerase_N"/>
</dbReference>
<gene>
    <name evidence="9" type="primary">dxr</name>
    <name evidence="13" type="ORF">I4J89_33495</name>
</gene>
<feature type="binding site" evidence="9">
    <location>
        <position position="134"/>
    </location>
    <ligand>
        <name>NADPH</name>
        <dbReference type="ChEBI" id="CHEBI:57783"/>
    </ligand>
</feature>
<dbReference type="Pfam" id="PF13288">
    <property type="entry name" value="DXPR_C"/>
    <property type="match status" value="1"/>
</dbReference>
<feature type="binding site" evidence="9">
    <location>
        <position position="229"/>
    </location>
    <ligand>
        <name>1-deoxy-D-xylulose 5-phosphate</name>
        <dbReference type="ChEBI" id="CHEBI:57792"/>
    </ligand>
</feature>
<dbReference type="SUPFAM" id="SSF69055">
    <property type="entry name" value="1-deoxy-D-xylulose-5-phosphate reductoisomerase, C-terminal domain"/>
    <property type="match status" value="1"/>
</dbReference>
<feature type="binding site" evidence="9">
    <location>
        <position position="225"/>
    </location>
    <ligand>
        <name>1-deoxy-D-xylulose 5-phosphate</name>
        <dbReference type="ChEBI" id="CHEBI:57792"/>
    </ligand>
</feature>
<feature type="binding site" evidence="9">
    <location>
        <position position="36"/>
    </location>
    <ligand>
        <name>NADPH</name>
        <dbReference type="ChEBI" id="CHEBI:57783"/>
    </ligand>
</feature>
<keyword evidence="6 9" id="KW-0464">Manganese</keyword>
<feature type="domain" description="1-deoxy-D-xylulose 5-phosphate reductoisomerase N-terminal" evidence="10">
    <location>
        <begin position="4"/>
        <end position="142"/>
    </location>
</feature>
<dbReference type="GO" id="GO:0030145">
    <property type="term" value="F:manganese ion binding"/>
    <property type="evidence" value="ECO:0007669"/>
    <property type="project" value="TreeGrafter"/>
</dbReference>
<feature type="binding site" evidence="9">
    <location>
        <position position="13"/>
    </location>
    <ligand>
        <name>NADPH</name>
        <dbReference type="ChEBI" id="CHEBI:57783"/>
    </ligand>
</feature>
<dbReference type="InterPro" id="IPR013644">
    <property type="entry name" value="DXP_reductoisomerase_C"/>
</dbReference>
<feature type="binding site" evidence="9">
    <location>
        <position position="220"/>
    </location>
    <ligand>
        <name>1-deoxy-D-xylulose 5-phosphate</name>
        <dbReference type="ChEBI" id="CHEBI:57792"/>
    </ligand>
</feature>
<dbReference type="Pfam" id="PF08436">
    <property type="entry name" value="DXP_redisom_C"/>
    <property type="match status" value="1"/>
</dbReference>
<evidence type="ECO:0000313" key="14">
    <source>
        <dbReference type="Proteomes" id="UP000598146"/>
    </source>
</evidence>
<dbReference type="PANTHER" id="PTHR30525:SF0">
    <property type="entry name" value="1-DEOXY-D-XYLULOSE 5-PHOSPHATE REDUCTOISOMERASE, CHLOROPLASTIC"/>
    <property type="match status" value="1"/>
</dbReference>
<feature type="binding site" evidence="9">
    <location>
        <position position="10"/>
    </location>
    <ligand>
        <name>NADPH</name>
        <dbReference type="ChEBI" id="CHEBI:57783"/>
    </ligand>
</feature>
<dbReference type="PIRSF" id="PIRSF006205">
    <property type="entry name" value="Dxp_reductismrs"/>
    <property type="match status" value="1"/>
</dbReference>
<comment type="caution">
    <text evidence="9">Lacks conserved residue(s) required for the propagation of feature annotation.</text>
</comment>
<evidence type="ECO:0000256" key="2">
    <source>
        <dbReference type="ARBA" id="ARBA00006825"/>
    </source>
</evidence>
<evidence type="ECO:0000256" key="5">
    <source>
        <dbReference type="ARBA" id="ARBA00023002"/>
    </source>
</evidence>
<feature type="binding site" evidence="9">
    <location>
        <position position="11"/>
    </location>
    <ligand>
        <name>NADPH</name>
        <dbReference type="ChEBI" id="CHEBI:57783"/>
    </ligand>
</feature>
<accession>A0A931CCZ4</accession>
<feature type="binding site" evidence="9">
    <location>
        <position position="159"/>
    </location>
    <ligand>
        <name>1-deoxy-D-xylulose 5-phosphate</name>
        <dbReference type="ChEBI" id="CHEBI:57792"/>
    </ligand>
</feature>
<keyword evidence="3 9" id="KW-0479">Metal-binding</keyword>
<evidence type="ECO:0000256" key="4">
    <source>
        <dbReference type="ARBA" id="ARBA00022857"/>
    </source>
</evidence>
<feature type="binding site" evidence="9">
    <location>
        <position position="12"/>
    </location>
    <ligand>
        <name>NADPH</name>
        <dbReference type="ChEBI" id="CHEBI:57783"/>
    </ligand>
</feature>
<organism evidence="13 14">
    <name type="scientific">Actinoplanes aureus</name>
    <dbReference type="NCBI Taxonomy" id="2792083"/>
    <lineage>
        <taxon>Bacteria</taxon>
        <taxon>Bacillati</taxon>
        <taxon>Actinomycetota</taxon>
        <taxon>Actinomycetes</taxon>
        <taxon>Micromonosporales</taxon>
        <taxon>Micromonosporaceae</taxon>
        <taxon>Actinoplanes</taxon>
    </lineage>
</organism>
<dbReference type="GO" id="GO:0051484">
    <property type="term" value="P:isopentenyl diphosphate biosynthetic process, methylerythritol 4-phosphate pathway involved in terpenoid biosynthetic process"/>
    <property type="evidence" value="ECO:0007669"/>
    <property type="project" value="UniProtKB-ARBA"/>
</dbReference>
<comment type="catalytic activity">
    <reaction evidence="8">
        <text>2-C-methyl-D-erythritol 4-phosphate + NADP(+) = 1-deoxy-D-xylulose 5-phosphate + NADPH + H(+)</text>
        <dbReference type="Rhea" id="RHEA:13717"/>
        <dbReference type="ChEBI" id="CHEBI:15378"/>
        <dbReference type="ChEBI" id="CHEBI:57783"/>
        <dbReference type="ChEBI" id="CHEBI:57792"/>
        <dbReference type="ChEBI" id="CHEBI:58262"/>
        <dbReference type="ChEBI" id="CHEBI:58349"/>
        <dbReference type="EC" id="1.1.1.267"/>
    </reaction>
    <physiologicalReaction direction="right-to-left" evidence="8">
        <dbReference type="Rhea" id="RHEA:13719"/>
    </physiologicalReaction>
</comment>
<dbReference type="PANTHER" id="PTHR30525">
    <property type="entry name" value="1-DEOXY-D-XYLULOSE 5-PHOSPHATE REDUCTOISOMERASE"/>
    <property type="match status" value="1"/>
</dbReference>